<dbReference type="Proteomes" id="UP000432715">
    <property type="component" value="Unassembled WGS sequence"/>
</dbReference>
<sequence>MDSNNEIYIQAKGKVILNKNKPVFLKELVEVYCQKEIEKKIDNIVYSNKQLSKDKANVISVLTVIKLIRKEIPNASIRVLGEPEILLAFKEDIDKKDRLKLFRLALVSFLLFIGSITAIVNFHSDVDMKLAHQTIYRVITGEVIESPLLLQIPYSLGIGVGMSVFFNHIFKKKINTEPSPLEVEMYLYQQNMDNYIKNNENYTEMKEKNKK</sequence>
<keyword evidence="1" id="KW-1133">Transmembrane helix</keyword>
<dbReference type="InterPro" id="IPR021997">
    <property type="entry name" value="SporV_AA"/>
</dbReference>
<dbReference type="RefSeq" id="WP_151861786.1">
    <property type="nucleotide sequence ID" value="NZ_WBZC01000046.1"/>
</dbReference>
<feature type="transmembrane region" description="Helical" evidence="1">
    <location>
        <begin position="152"/>
        <end position="170"/>
    </location>
</feature>
<feature type="domain" description="Stage V sporulation protein AA" evidence="2">
    <location>
        <begin position="5"/>
        <end position="90"/>
    </location>
</feature>
<evidence type="ECO:0000313" key="4">
    <source>
        <dbReference type="Proteomes" id="UP000432715"/>
    </source>
</evidence>
<gene>
    <name evidence="3" type="ORF">F8154_11625</name>
</gene>
<reference evidence="3 4" key="1">
    <citation type="submission" date="2019-10" db="EMBL/GenBank/DDBJ databases">
        <title>Alkaliphilus serpentinus sp. nov. and Alkaliphilus pronyensis sp. nov., two novel anaerobic alkaliphilic species isolated from the serpentinized-hosted hydrothermal field of the Prony Bay (New Caledonia).</title>
        <authorList>
            <person name="Postec A."/>
        </authorList>
    </citation>
    <scope>NUCLEOTIDE SEQUENCE [LARGE SCALE GENOMIC DNA]</scope>
    <source>
        <strain evidence="3 4">LacV</strain>
    </source>
</reference>
<dbReference type="EMBL" id="WBZC01000046">
    <property type="protein sequence ID" value="KAB3532788.1"/>
    <property type="molecule type" value="Genomic_DNA"/>
</dbReference>
<feature type="transmembrane region" description="Helical" evidence="1">
    <location>
        <begin position="101"/>
        <end position="120"/>
    </location>
</feature>
<dbReference type="AlphaFoldDB" id="A0A6I0F7C8"/>
<comment type="caution">
    <text evidence="3">The sequence shown here is derived from an EMBL/GenBank/DDBJ whole genome shotgun (WGS) entry which is preliminary data.</text>
</comment>
<protein>
    <submittedName>
        <fullName evidence="3">Stage V sporulation protein AB</fullName>
    </submittedName>
</protein>
<dbReference type="OrthoDB" id="9782754at2"/>
<evidence type="ECO:0000313" key="3">
    <source>
        <dbReference type="EMBL" id="KAB3532788.1"/>
    </source>
</evidence>
<accession>A0A6I0F7C8</accession>
<organism evidence="3 4">
    <name type="scientific">Alkaliphilus pronyensis</name>
    <dbReference type="NCBI Taxonomy" id="1482732"/>
    <lineage>
        <taxon>Bacteria</taxon>
        <taxon>Bacillati</taxon>
        <taxon>Bacillota</taxon>
        <taxon>Clostridia</taxon>
        <taxon>Peptostreptococcales</taxon>
        <taxon>Natronincolaceae</taxon>
        <taxon>Alkaliphilus</taxon>
    </lineage>
</organism>
<keyword evidence="1" id="KW-0472">Membrane</keyword>
<evidence type="ECO:0000256" key="1">
    <source>
        <dbReference type="SAM" id="Phobius"/>
    </source>
</evidence>
<keyword evidence="1" id="KW-0812">Transmembrane</keyword>
<name>A0A6I0F7C8_9FIRM</name>
<dbReference type="Gene3D" id="2.60.480.10">
    <property type="entry name" value="eubacterium ventriosum atcc domain"/>
    <property type="match status" value="1"/>
</dbReference>
<dbReference type="Pfam" id="PF12164">
    <property type="entry name" value="SporV_AA"/>
    <property type="match status" value="1"/>
</dbReference>
<keyword evidence="4" id="KW-1185">Reference proteome</keyword>
<evidence type="ECO:0000259" key="2">
    <source>
        <dbReference type="Pfam" id="PF12164"/>
    </source>
</evidence>
<proteinExistence type="predicted"/>
<dbReference type="InterPro" id="IPR038548">
    <property type="entry name" value="SporV_AA_N_sf"/>
</dbReference>